<gene>
    <name evidence="4" type="ORF">C8D88_101915</name>
</gene>
<organism evidence="4 5">
    <name type="scientific">Lentzea atacamensis</name>
    <dbReference type="NCBI Taxonomy" id="531938"/>
    <lineage>
        <taxon>Bacteria</taxon>
        <taxon>Bacillati</taxon>
        <taxon>Actinomycetota</taxon>
        <taxon>Actinomycetes</taxon>
        <taxon>Pseudonocardiales</taxon>
        <taxon>Pseudonocardiaceae</taxon>
        <taxon>Lentzea</taxon>
    </lineage>
</organism>
<dbReference type="AlphaFoldDB" id="A0A316IDY3"/>
<feature type="domain" description="Ketoreductase" evidence="3">
    <location>
        <begin position="7"/>
        <end position="190"/>
    </location>
</feature>
<evidence type="ECO:0000313" key="5">
    <source>
        <dbReference type="Proteomes" id="UP000246005"/>
    </source>
</evidence>
<name>A0A316IDY3_9PSEU</name>
<dbReference type="SUPFAM" id="SSF51735">
    <property type="entry name" value="NAD(P)-binding Rossmann-fold domains"/>
    <property type="match status" value="1"/>
</dbReference>
<dbReference type="PANTHER" id="PTHR42760:SF40">
    <property type="entry name" value="3-OXOACYL-[ACYL-CARRIER-PROTEIN] REDUCTASE, CHLOROPLASTIC"/>
    <property type="match status" value="1"/>
</dbReference>
<dbReference type="Proteomes" id="UP000246005">
    <property type="component" value="Unassembled WGS sequence"/>
</dbReference>
<dbReference type="EMBL" id="QGHB01000001">
    <property type="protein sequence ID" value="PWK90890.1"/>
    <property type="molecule type" value="Genomic_DNA"/>
</dbReference>
<reference evidence="4 5" key="1">
    <citation type="submission" date="2018-05" db="EMBL/GenBank/DDBJ databases">
        <title>Genomic Encyclopedia of Type Strains, Phase IV (KMG-IV): sequencing the most valuable type-strain genomes for metagenomic binning, comparative biology and taxonomic classification.</title>
        <authorList>
            <person name="Goeker M."/>
        </authorList>
    </citation>
    <scope>NUCLEOTIDE SEQUENCE [LARGE SCALE GENOMIC DNA]</scope>
    <source>
        <strain evidence="4 5">DSM 45480</strain>
    </source>
</reference>
<evidence type="ECO:0000313" key="4">
    <source>
        <dbReference type="EMBL" id="PWK90890.1"/>
    </source>
</evidence>
<evidence type="ECO:0000256" key="2">
    <source>
        <dbReference type="RuleBase" id="RU000363"/>
    </source>
</evidence>
<dbReference type="Gene3D" id="3.40.50.720">
    <property type="entry name" value="NAD(P)-binding Rossmann-like Domain"/>
    <property type="match status" value="1"/>
</dbReference>
<comment type="caution">
    <text evidence="4">The sequence shown here is derived from an EMBL/GenBank/DDBJ whole genome shotgun (WGS) entry which is preliminary data.</text>
</comment>
<evidence type="ECO:0000256" key="1">
    <source>
        <dbReference type="ARBA" id="ARBA00006484"/>
    </source>
</evidence>
<dbReference type="CDD" id="cd05233">
    <property type="entry name" value="SDR_c"/>
    <property type="match status" value="1"/>
</dbReference>
<proteinExistence type="inferred from homology"/>
<dbReference type="GO" id="GO:0016616">
    <property type="term" value="F:oxidoreductase activity, acting on the CH-OH group of donors, NAD or NADP as acceptor"/>
    <property type="evidence" value="ECO:0007669"/>
    <property type="project" value="UniProtKB-ARBA"/>
</dbReference>
<dbReference type="PRINTS" id="PR00080">
    <property type="entry name" value="SDRFAMILY"/>
</dbReference>
<sequence length="275" mass="28658">MAILAGKAVVITGAGQGLGRAFATHAAAAGAAVVVNDVDEPLAKQVADLITLRGGKAVVSAGPVQDPEQAEAMVDTCTAAFGRIDGLVNNAGIRYQAELGQDDPGRMRELIEINVLGTLYCTNAAVQTMRRGSIVNLGSVAMVGQPTALAYSASKGAVASITAGAAAELQDKGIRVNAVCPVAWTRMSAADTKAVHSGPPETIAPLVTYLLSDRATKVTGQLIRFANGRLHVMGQTSPKEPVLDSDEWDVESIAEAFDRQLELEDPAWVRWGVGR</sequence>
<dbReference type="RefSeq" id="WP_109630663.1">
    <property type="nucleotide sequence ID" value="NZ_QGHB01000001.1"/>
</dbReference>
<dbReference type="GO" id="GO:0030497">
    <property type="term" value="P:fatty acid elongation"/>
    <property type="evidence" value="ECO:0007669"/>
    <property type="project" value="TreeGrafter"/>
</dbReference>
<evidence type="ECO:0000259" key="3">
    <source>
        <dbReference type="SMART" id="SM00822"/>
    </source>
</evidence>
<dbReference type="InterPro" id="IPR057326">
    <property type="entry name" value="KR_dom"/>
</dbReference>
<dbReference type="Pfam" id="PF00106">
    <property type="entry name" value="adh_short"/>
    <property type="match status" value="1"/>
</dbReference>
<dbReference type="PRINTS" id="PR00081">
    <property type="entry name" value="GDHRDH"/>
</dbReference>
<dbReference type="SMART" id="SM00822">
    <property type="entry name" value="PKS_KR"/>
    <property type="match status" value="1"/>
</dbReference>
<comment type="similarity">
    <text evidence="1 2">Belongs to the short-chain dehydrogenases/reductases (SDR) family.</text>
</comment>
<dbReference type="InterPro" id="IPR036291">
    <property type="entry name" value="NAD(P)-bd_dom_sf"/>
</dbReference>
<accession>A0A316IDY3</accession>
<dbReference type="InterPro" id="IPR002347">
    <property type="entry name" value="SDR_fam"/>
</dbReference>
<dbReference type="PANTHER" id="PTHR42760">
    <property type="entry name" value="SHORT-CHAIN DEHYDROGENASES/REDUCTASES FAMILY MEMBER"/>
    <property type="match status" value="1"/>
</dbReference>
<protein>
    <submittedName>
        <fullName evidence="4">NAD(P)-dependent dehydrogenase (Short-subunit alcohol dehydrogenase family)</fullName>
    </submittedName>
</protein>